<dbReference type="PANTHER" id="PTHR23057">
    <property type="entry name" value="JUXTAPOSED WITH ANOTHER ZINC FINGER PROTEIN 1"/>
    <property type="match status" value="1"/>
</dbReference>
<accession>A0A167WPU3</accession>
<feature type="compositionally biased region" description="Basic and acidic residues" evidence="5">
    <location>
        <begin position="207"/>
        <end position="216"/>
    </location>
</feature>
<dbReference type="AlphaFoldDB" id="A0A167WPU3"/>
<keyword evidence="1" id="KW-0479">Metal-binding</keyword>
<keyword evidence="7" id="KW-1185">Reference proteome</keyword>
<evidence type="ECO:0000256" key="1">
    <source>
        <dbReference type="ARBA" id="ARBA00022723"/>
    </source>
</evidence>
<feature type="compositionally biased region" description="Polar residues" evidence="5">
    <location>
        <begin position="255"/>
        <end position="266"/>
    </location>
</feature>
<evidence type="ECO:0000256" key="5">
    <source>
        <dbReference type="SAM" id="MobiDB-lite"/>
    </source>
</evidence>
<evidence type="ECO:0000256" key="4">
    <source>
        <dbReference type="ARBA" id="ARBA00022833"/>
    </source>
</evidence>
<reference evidence="6 7" key="1">
    <citation type="journal article" date="2016" name="Mol. Biol. Evol.">
        <title>Comparative Genomics of Early-Diverging Mushroom-Forming Fungi Provides Insights into the Origins of Lignocellulose Decay Capabilities.</title>
        <authorList>
            <person name="Nagy L.G."/>
            <person name="Riley R."/>
            <person name="Tritt A."/>
            <person name="Adam C."/>
            <person name="Daum C."/>
            <person name="Floudas D."/>
            <person name="Sun H."/>
            <person name="Yadav J.S."/>
            <person name="Pangilinan J."/>
            <person name="Larsson K.H."/>
            <person name="Matsuura K."/>
            <person name="Barry K."/>
            <person name="Labutti K."/>
            <person name="Kuo R."/>
            <person name="Ohm R.A."/>
            <person name="Bhattacharya S.S."/>
            <person name="Shirouzu T."/>
            <person name="Yoshinaga Y."/>
            <person name="Martin F.M."/>
            <person name="Grigoriev I.V."/>
            <person name="Hibbett D.S."/>
        </authorList>
    </citation>
    <scope>NUCLEOTIDE SEQUENCE [LARGE SCALE GENOMIC DNA]</scope>
    <source>
        <strain evidence="6 7">CBS 109695</strain>
    </source>
</reference>
<feature type="compositionally biased region" description="Polar residues" evidence="5">
    <location>
        <begin position="443"/>
        <end position="452"/>
    </location>
</feature>
<feature type="compositionally biased region" description="Low complexity" evidence="5">
    <location>
        <begin position="169"/>
        <end position="178"/>
    </location>
</feature>
<dbReference type="InterPro" id="IPR051580">
    <property type="entry name" value="ZnF-Chromatin_assoc"/>
</dbReference>
<evidence type="ECO:0000256" key="2">
    <source>
        <dbReference type="ARBA" id="ARBA00022737"/>
    </source>
</evidence>
<dbReference type="GO" id="GO:0008270">
    <property type="term" value="F:zinc ion binding"/>
    <property type="evidence" value="ECO:0007669"/>
    <property type="project" value="UniProtKB-KW"/>
</dbReference>
<keyword evidence="2" id="KW-0677">Repeat</keyword>
<dbReference type="Proteomes" id="UP000076532">
    <property type="component" value="Unassembled WGS sequence"/>
</dbReference>
<evidence type="ECO:0008006" key="8">
    <source>
        <dbReference type="Google" id="ProtNLM"/>
    </source>
</evidence>
<sequence length="462" mass="50633">MSCYSLPETPFPYVSTFQSSTYPNYTPSEYDLGPYDRISLLERDYCSNFTCCGLHLSDLHSLLEHFEEAHVVVHGTGLENLDFPRSSSPSSQWSSGPPSPISHSTFSNKFALNNGNGRVLDAYPYSPEDASELETLLRCGLACDYPHADPLSPSPSPYDACDTYASRSNASTSASSQSIDQHHAHAHRQPQSAPMPTIYHYPQSESEPDHALEEPKVASPSPAPKQAFLDVLNYELSELSPGPDGFTHTHERADSSATSSPQSDQAQDFGLPPSSFVASHRQHSPPLHCQFASDVPGGVKDKEKTRRVRPRNARSTRVRPYPRKREKVFRCPVSCNASPSPVLCGVEIRLLTYALPALVPPVTWIHLSPISRYLPQTAGCSKSYLNPNGLKYHVEKGTCKIEVEVEIEPHPQSASSPAESYTRPASACCAFRSVILYLSTPGTYPSKAVSSSKPDDPDPVIT</sequence>
<feature type="region of interest" description="Disordered" evidence="5">
    <location>
        <begin position="443"/>
        <end position="462"/>
    </location>
</feature>
<feature type="region of interest" description="Disordered" evidence="5">
    <location>
        <begin position="239"/>
        <end position="319"/>
    </location>
</feature>
<evidence type="ECO:0000313" key="6">
    <source>
        <dbReference type="EMBL" id="KZP06343.1"/>
    </source>
</evidence>
<evidence type="ECO:0000256" key="3">
    <source>
        <dbReference type="ARBA" id="ARBA00022771"/>
    </source>
</evidence>
<feature type="region of interest" description="Disordered" evidence="5">
    <location>
        <begin position="169"/>
        <end position="224"/>
    </location>
</feature>
<gene>
    <name evidence="6" type="ORF">FIBSPDRAFT_902876</name>
</gene>
<dbReference type="PANTHER" id="PTHR23057:SF0">
    <property type="entry name" value="JUXTAPOSED WITH ANOTHER ZINC FINGER PROTEIN 1"/>
    <property type="match status" value="1"/>
</dbReference>
<dbReference type="OrthoDB" id="3269380at2759"/>
<dbReference type="STRING" id="436010.A0A167WPU3"/>
<name>A0A167WPU3_9AGAM</name>
<organism evidence="6 7">
    <name type="scientific">Athelia psychrophila</name>
    <dbReference type="NCBI Taxonomy" id="1759441"/>
    <lineage>
        <taxon>Eukaryota</taxon>
        <taxon>Fungi</taxon>
        <taxon>Dikarya</taxon>
        <taxon>Basidiomycota</taxon>
        <taxon>Agaricomycotina</taxon>
        <taxon>Agaricomycetes</taxon>
        <taxon>Agaricomycetidae</taxon>
        <taxon>Atheliales</taxon>
        <taxon>Atheliaceae</taxon>
        <taxon>Athelia</taxon>
    </lineage>
</organism>
<feature type="region of interest" description="Disordered" evidence="5">
    <location>
        <begin position="83"/>
        <end position="107"/>
    </location>
</feature>
<feature type="compositionally biased region" description="Basic residues" evidence="5">
    <location>
        <begin position="305"/>
        <end position="319"/>
    </location>
</feature>
<evidence type="ECO:0000313" key="7">
    <source>
        <dbReference type="Proteomes" id="UP000076532"/>
    </source>
</evidence>
<keyword evidence="4" id="KW-0862">Zinc</keyword>
<feature type="compositionally biased region" description="Low complexity" evidence="5">
    <location>
        <begin position="84"/>
        <end position="96"/>
    </location>
</feature>
<proteinExistence type="predicted"/>
<dbReference type="GO" id="GO:0005634">
    <property type="term" value="C:nucleus"/>
    <property type="evidence" value="ECO:0007669"/>
    <property type="project" value="TreeGrafter"/>
</dbReference>
<protein>
    <recommendedName>
        <fullName evidence="8">C2H2-type domain-containing protein</fullName>
    </recommendedName>
</protein>
<dbReference type="EMBL" id="KV417792">
    <property type="protein sequence ID" value="KZP06343.1"/>
    <property type="molecule type" value="Genomic_DNA"/>
</dbReference>
<keyword evidence="3" id="KW-0863">Zinc-finger</keyword>